<dbReference type="InterPro" id="IPR042201">
    <property type="entry name" value="FH2_Formin_sf"/>
</dbReference>
<feature type="compositionally biased region" description="Pro residues" evidence="1">
    <location>
        <begin position="367"/>
        <end position="384"/>
    </location>
</feature>
<evidence type="ECO:0000256" key="1">
    <source>
        <dbReference type="SAM" id="MobiDB-lite"/>
    </source>
</evidence>
<keyword evidence="4" id="KW-1185">Reference proteome</keyword>
<feature type="compositionally biased region" description="Polar residues" evidence="1">
    <location>
        <begin position="1"/>
        <end position="19"/>
    </location>
</feature>
<reference evidence="4" key="1">
    <citation type="submission" date="2024-04" db="EMBL/GenBank/DDBJ databases">
        <title>Salinicola lusitanus LLJ914,a marine bacterium isolated from the Okinawa Trough.</title>
        <authorList>
            <person name="Li J."/>
        </authorList>
    </citation>
    <scope>NUCLEOTIDE SEQUENCE [LARGE SCALE GENOMIC DNA]</scope>
</reference>
<evidence type="ECO:0000313" key="4">
    <source>
        <dbReference type="Proteomes" id="UP001460270"/>
    </source>
</evidence>
<evidence type="ECO:0000259" key="2">
    <source>
        <dbReference type="PROSITE" id="PS51444"/>
    </source>
</evidence>
<feature type="compositionally biased region" description="Low complexity" evidence="1">
    <location>
        <begin position="342"/>
        <end position="354"/>
    </location>
</feature>
<organism evidence="3 4">
    <name type="scientific">Mugilogobius chulae</name>
    <name type="common">yellowstripe goby</name>
    <dbReference type="NCBI Taxonomy" id="88201"/>
    <lineage>
        <taxon>Eukaryota</taxon>
        <taxon>Metazoa</taxon>
        <taxon>Chordata</taxon>
        <taxon>Craniata</taxon>
        <taxon>Vertebrata</taxon>
        <taxon>Euteleostomi</taxon>
        <taxon>Actinopterygii</taxon>
        <taxon>Neopterygii</taxon>
        <taxon>Teleostei</taxon>
        <taxon>Neoteleostei</taxon>
        <taxon>Acanthomorphata</taxon>
        <taxon>Gobiaria</taxon>
        <taxon>Gobiiformes</taxon>
        <taxon>Gobioidei</taxon>
        <taxon>Gobiidae</taxon>
        <taxon>Gobionellinae</taxon>
        <taxon>Mugilogobius</taxon>
    </lineage>
</organism>
<feature type="domain" description="FH2" evidence="2">
    <location>
        <begin position="387"/>
        <end position="563"/>
    </location>
</feature>
<dbReference type="PROSITE" id="PS51444">
    <property type="entry name" value="FH2"/>
    <property type="match status" value="1"/>
</dbReference>
<feature type="region of interest" description="Disordered" evidence="1">
    <location>
        <begin position="182"/>
        <end position="262"/>
    </location>
</feature>
<dbReference type="Proteomes" id="UP001460270">
    <property type="component" value="Unassembled WGS sequence"/>
</dbReference>
<dbReference type="InterPro" id="IPR051425">
    <property type="entry name" value="Formin_Homology"/>
</dbReference>
<feature type="compositionally biased region" description="Low complexity" evidence="1">
    <location>
        <begin position="59"/>
        <end position="68"/>
    </location>
</feature>
<protein>
    <recommendedName>
        <fullName evidence="2">FH2 domain-containing protein</fullName>
    </recommendedName>
</protein>
<feature type="region of interest" description="Disordered" evidence="1">
    <location>
        <begin position="1"/>
        <end position="92"/>
    </location>
</feature>
<sequence length="563" mass="64088">MHQIYQSHHSMPAQPTQKVPSPLPLQQLHQSLPPLPTPPDPMLHRSNHQLYMMRQQQHSSSSSSNNNNTRITSCTEDSPARHHPQTHLSSWDISKQGWGKMLNQMHPVQAHHSSIEMLHQMQQLAQSHHTPAEVFQQMQHTHYPLQNEILHQMHKSKVHHSSSEMLHQIQPHHSSTELLHQAPHMHHGPSHHSSAELLHQTDPPMPPVHISRDSQSHQSRRSMKGHHQSQAPNPQVQHHPQPTKVSPQRPHSIQQTHHQIQHIHHMTPQPLPQDYPHQIQTQQLLSTFQPLQPTPPPLSLTTFQPLISQPTNQTGRPQSQPSHHLLHSQPPPLLPSHHHKQQQQSHSDAQQPQSMPHSLSDPERLEPPAPPPLPPPCSPPPLPRPSLSRMDSHHLSVKRLRWEQVENSEGTIWGQLGASSDYDKLHDMVKYLDLELHFGPQKNSAPGPEPSPQPEATKKKDMIEILSHKKAYNVSILIAHLKLSPGELRQVLLKMASDRLETSHIKQLLLYAPDADEVRKYEGYSRTPANSVSQTSLFFRCYQCQSTKHVCSVCSSRHTAGED</sequence>
<accession>A0AAW0PZZ0</accession>
<dbReference type="PANTHER" id="PTHR45725">
    <property type="entry name" value="FORMIN HOMOLOGY 2 FAMILY MEMBER"/>
    <property type="match status" value="1"/>
</dbReference>
<evidence type="ECO:0000313" key="3">
    <source>
        <dbReference type="EMBL" id="KAK7940329.1"/>
    </source>
</evidence>
<dbReference type="Gene3D" id="1.20.58.2220">
    <property type="entry name" value="Formin, FH2 domain"/>
    <property type="match status" value="1"/>
</dbReference>
<name>A0AAW0PZZ0_9GOBI</name>
<feature type="compositionally biased region" description="Polar residues" evidence="1">
    <location>
        <begin position="307"/>
        <end position="316"/>
    </location>
</feature>
<dbReference type="SUPFAM" id="SSF101447">
    <property type="entry name" value="Formin homology 2 domain (FH2 domain)"/>
    <property type="match status" value="1"/>
</dbReference>
<dbReference type="EMBL" id="JBBPFD010000002">
    <property type="protein sequence ID" value="KAK7940329.1"/>
    <property type="molecule type" value="Genomic_DNA"/>
</dbReference>
<dbReference type="AlphaFoldDB" id="A0AAW0PZZ0"/>
<dbReference type="PANTHER" id="PTHR45725:SF13">
    <property type="entry name" value="DELPHILIN-LIKE ISOFORM X1"/>
    <property type="match status" value="1"/>
</dbReference>
<gene>
    <name evidence="3" type="ORF">WMY93_003655</name>
</gene>
<feature type="compositionally biased region" description="Polar residues" evidence="1">
    <location>
        <begin position="228"/>
        <end position="246"/>
    </location>
</feature>
<proteinExistence type="predicted"/>
<dbReference type="InterPro" id="IPR015425">
    <property type="entry name" value="FH2_Formin"/>
</dbReference>
<dbReference type="Pfam" id="PF02181">
    <property type="entry name" value="FH2"/>
    <property type="match status" value="1"/>
</dbReference>
<comment type="caution">
    <text evidence="3">The sequence shown here is derived from an EMBL/GenBank/DDBJ whole genome shotgun (WGS) entry which is preliminary data.</text>
</comment>
<feature type="region of interest" description="Disordered" evidence="1">
    <location>
        <begin position="288"/>
        <end position="392"/>
    </location>
</feature>
<feature type="compositionally biased region" description="Basic residues" evidence="1">
    <location>
        <begin position="218"/>
        <end position="227"/>
    </location>
</feature>